<protein>
    <recommendedName>
        <fullName evidence="5">CCHC-type domain-containing protein</fullName>
    </recommendedName>
</protein>
<reference evidence="3 4" key="1">
    <citation type="submission" date="2016-03" db="EMBL/GenBank/DDBJ databases">
        <title>Cyphomyrmex costatus WGS genome.</title>
        <authorList>
            <person name="Nygaard S."/>
            <person name="Hu H."/>
            <person name="Boomsma J."/>
            <person name="Zhang G."/>
        </authorList>
    </citation>
    <scope>NUCLEOTIDE SEQUENCE [LARGE SCALE GENOMIC DNA]</scope>
    <source>
        <strain evidence="3">MS0001</strain>
        <tissue evidence="3">Whole body</tissue>
    </source>
</reference>
<dbReference type="PANTHER" id="PTHR33223">
    <property type="entry name" value="CCHC-TYPE DOMAIN-CONTAINING PROTEIN"/>
    <property type="match status" value="1"/>
</dbReference>
<dbReference type="EMBL" id="KQ978131">
    <property type="protein sequence ID" value="KYM96848.1"/>
    <property type="molecule type" value="Genomic_DNA"/>
</dbReference>
<feature type="coiled-coil region" evidence="1">
    <location>
        <begin position="14"/>
        <end position="122"/>
    </location>
</feature>
<evidence type="ECO:0008006" key="5">
    <source>
        <dbReference type="Google" id="ProtNLM"/>
    </source>
</evidence>
<organism evidence="3 4">
    <name type="scientific">Cyphomyrmex costatus</name>
    <dbReference type="NCBI Taxonomy" id="456900"/>
    <lineage>
        <taxon>Eukaryota</taxon>
        <taxon>Metazoa</taxon>
        <taxon>Ecdysozoa</taxon>
        <taxon>Arthropoda</taxon>
        <taxon>Hexapoda</taxon>
        <taxon>Insecta</taxon>
        <taxon>Pterygota</taxon>
        <taxon>Neoptera</taxon>
        <taxon>Endopterygota</taxon>
        <taxon>Hymenoptera</taxon>
        <taxon>Apocrita</taxon>
        <taxon>Aculeata</taxon>
        <taxon>Formicoidea</taxon>
        <taxon>Formicidae</taxon>
        <taxon>Myrmicinae</taxon>
        <taxon>Cyphomyrmex</taxon>
    </lineage>
</organism>
<accession>A0A151IBH6</accession>
<dbReference type="KEGG" id="ccoa:108779003"/>
<dbReference type="Proteomes" id="UP000078542">
    <property type="component" value="Unassembled WGS sequence"/>
</dbReference>
<dbReference type="STRING" id="456900.A0A151IBH6"/>
<keyword evidence="4" id="KW-1185">Reference proteome</keyword>
<feature type="compositionally biased region" description="Basic and acidic residues" evidence="2">
    <location>
        <begin position="359"/>
        <end position="368"/>
    </location>
</feature>
<feature type="compositionally biased region" description="Basic and acidic residues" evidence="2">
    <location>
        <begin position="332"/>
        <end position="347"/>
    </location>
</feature>
<evidence type="ECO:0000313" key="3">
    <source>
        <dbReference type="EMBL" id="KYM96848.1"/>
    </source>
</evidence>
<evidence type="ECO:0000256" key="2">
    <source>
        <dbReference type="SAM" id="MobiDB-lite"/>
    </source>
</evidence>
<feature type="region of interest" description="Disordered" evidence="2">
    <location>
        <begin position="332"/>
        <end position="403"/>
    </location>
</feature>
<gene>
    <name evidence="3" type="ORF">ALC62_12482</name>
</gene>
<proteinExistence type="predicted"/>
<feature type="region of interest" description="Disordered" evidence="2">
    <location>
        <begin position="431"/>
        <end position="475"/>
    </location>
</feature>
<sequence>MNTRAKKGDEGATAKLNEDELEALRQALAKQEERIRNQGAALERERAEVDREREVFHRTREAENARLRNERDVILREREALNKEKEDEGARRNNDDAFSILRDEVRREMSDLRRAISERNDASFNYEFPAGQRFSGSQEPPLPSSSVADSAQPPPISLREATDSVPWFDGYNVPVSQFVRACRRAREMVPPHYERPLTILLINKLRGRAYGAVEDESCVTVTQLIDLLNGAFGSSKTIHQRRGELSTCYIKPGEHMLDYISRVKELRSSILDAERRMRGTVSDRITAEIDELTAASFCDGLPSLYRIQMSPSCSVHPFEAFAAAKALAVREELERQRRGPRRDDTARSRVATIPHPPIHRSELRRDVTIPRYPTAPFVRNRDTPPSTAAIGNNPRVAPALERPSDASPTIWCRYCKISGHEIQDCRKRQYNNARQGNPAGPSSRPDSPRVGPPPTRPVRSIQAIPEEEPESESSE</sequence>
<dbReference type="PANTHER" id="PTHR33223:SF6">
    <property type="entry name" value="CCHC-TYPE DOMAIN-CONTAINING PROTEIN"/>
    <property type="match status" value="1"/>
</dbReference>
<dbReference type="OrthoDB" id="7541924at2759"/>
<feature type="compositionally biased region" description="Acidic residues" evidence="2">
    <location>
        <begin position="465"/>
        <end position="475"/>
    </location>
</feature>
<dbReference type="AlphaFoldDB" id="A0A151IBH6"/>
<name>A0A151IBH6_9HYME</name>
<feature type="region of interest" description="Disordered" evidence="2">
    <location>
        <begin position="128"/>
        <end position="159"/>
    </location>
</feature>
<evidence type="ECO:0000256" key="1">
    <source>
        <dbReference type="SAM" id="Coils"/>
    </source>
</evidence>
<feature type="compositionally biased region" description="Low complexity" evidence="2">
    <location>
        <begin position="440"/>
        <end position="449"/>
    </location>
</feature>
<evidence type="ECO:0000313" key="4">
    <source>
        <dbReference type="Proteomes" id="UP000078542"/>
    </source>
</evidence>
<keyword evidence="1" id="KW-0175">Coiled coil</keyword>
<feature type="compositionally biased region" description="Polar residues" evidence="2">
    <location>
        <begin position="134"/>
        <end position="149"/>
    </location>
</feature>